<dbReference type="InterPro" id="IPR036986">
    <property type="entry name" value="S4_RNA-bd_sf"/>
</dbReference>
<keyword evidence="13" id="KW-1185">Reference proteome</keyword>
<comment type="catalytic activity">
    <reaction evidence="1">
        <text>uridine(955/2504/2580) in 23S rRNA = pseudouridine(955/2504/2580) in 23S rRNA</text>
        <dbReference type="Rhea" id="RHEA:42528"/>
        <dbReference type="Rhea" id="RHEA-COMP:10099"/>
        <dbReference type="Rhea" id="RHEA-COMP:10100"/>
        <dbReference type="ChEBI" id="CHEBI:65314"/>
        <dbReference type="ChEBI" id="CHEBI:65315"/>
        <dbReference type="EC" id="5.4.99.24"/>
    </reaction>
</comment>
<dbReference type="Pfam" id="PF01479">
    <property type="entry name" value="S4"/>
    <property type="match status" value="1"/>
</dbReference>
<dbReference type="PROSITE" id="PS01129">
    <property type="entry name" value="PSI_RLU"/>
    <property type="match status" value="1"/>
</dbReference>
<comment type="function">
    <text evidence="2">Responsible for synthesis of pseudouridine from uracil at positions 955, 2504 and 2580 in 23S ribosomal RNA.</text>
</comment>
<proteinExistence type="inferred from homology"/>
<sequence length="310" mass="35295">MKIIINDCSVITRLDKFLKKKYPHLTQGLIERGIRKGHIKVNDTKPKAKLHVKDNDVLIIADYIITCSNQNYIKPEKQIKDNANVRALAHKIINSYKIAETSDYIVVNKPASLATQGGSKILLSLDDALKYLNKFFYYNFKLVHRLDKETTGLLIIAKNDETAIKLSQAFLNHSIKKEYTAILQGIPNQLSGEIITNISKTGYRMAETQNGGKVSITKYQVKAVSINSQLSLVSFIPITGRTHQLRVHAAKIGCPIIGDKKYNNYNTYHDYSLKLHATRICIPKFSNYNNERTYYAPLPNQFQQIKSIFF</sequence>
<dbReference type="InterPro" id="IPR006145">
    <property type="entry name" value="PsdUridine_synth_RsuA/RluA"/>
</dbReference>
<dbReference type="Proteomes" id="UP000033616">
    <property type="component" value="Unassembled WGS sequence"/>
</dbReference>
<dbReference type="EMBL" id="LANP01000009">
    <property type="protein sequence ID" value="KJV56451.1"/>
    <property type="molecule type" value="Genomic_DNA"/>
</dbReference>
<dbReference type="GO" id="GO:0160141">
    <property type="term" value="F:23S rRNA pseudouridine(955/2504/2580) synthase activity"/>
    <property type="evidence" value="ECO:0007669"/>
    <property type="project" value="UniProtKB-EC"/>
</dbReference>
<dbReference type="SMART" id="SM00363">
    <property type="entry name" value="S4"/>
    <property type="match status" value="1"/>
</dbReference>
<evidence type="ECO:0000259" key="11">
    <source>
        <dbReference type="SMART" id="SM00363"/>
    </source>
</evidence>
<evidence type="ECO:0000313" key="12">
    <source>
        <dbReference type="EMBL" id="KJV56451.1"/>
    </source>
</evidence>
<dbReference type="InterPro" id="IPR002942">
    <property type="entry name" value="S4_RNA-bd"/>
</dbReference>
<dbReference type="PATRIC" id="fig|1359168.3.peg.1241"/>
<dbReference type="Pfam" id="PF00849">
    <property type="entry name" value="PseudoU_synth_2"/>
    <property type="match status" value="1"/>
</dbReference>
<dbReference type="GO" id="GO:0003723">
    <property type="term" value="F:RNA binding"/>
    <property type="evidence" value="ECO:0007669"/>
    <property type="project" value="UniProtKB-KW"/>
</dbReference>
<dbReference type="OrthoDB" id="9807829at2"/>
<dbReference type="EC" id="5.4.99.24" evidence="4"/>
<evidence type="ECO:0000256" key="5">
    <source>
        <dbReference type="ARBA" id="ARBA00017128"/>
    </source>
</evidence>
<dbReference type="InterPro" id="IPR050188">
    <property type="entry name" value="RluA_PseudoU_synthase"/>
</dbReference>
<evidence type="ECO:0000256" key="6">
    <source>
        <dbReference type="ARBA" id="ARBA00023235"/>
    </source>
</evidence>
<dbReference type="CDD" id="cd02869">
    <property type="entry name" value="PseudoU_synth_RluA_like"/>
    <property type="match status" value="1"/>
</dbReference>
<evidence type="ECO:0000256" key="1">
    <source>
        <dbReference type="ARBA" id="ARBA00000381"/>
    </source>
</evidence>
<comment type="caution">
    <text evidence="12">The sequence shown here is derived from an EMBL/GenBank/DDBJ whole genome shotgun (WGS) entry which is preliminary data.</text>
</comment>
<reference evidence="12 13" key="1">
    <citation type="submission" date="2015-02" db="EMBL/GenBank/DDBJ databases">
        <title>Genome Sequencing of Rickettsiales.</title>
        <authorList>
            <person name="Daugherty S.C."/>
            <person name="Su Q."/>
            <person name="Abolude K."/>
            <person name="Beier-Sexton M."/>
            <person name="Carlyon J.A."/>
            <person name="Carter R."/>
            <person name="Day N.P."/>
            <person name="Dumler S.J."/>
            <person name="Dyachenko V."/>
            <person name="Godinez A."/>
            <person name="Kurtti T.J."/>
            <person name="Lichay M."/>
            <person name="Mullins K.E."/>
            <person name="Ott S."/>
            <person name="Pappas-Brown V."/>
            <person name="Paris D.H."/>
            <person name="Patel P."/>
            <person name="Richards A.L."/>
            <person name="Sadzewicz L."/>
            <person name="Sears K."/>
            <person name="Seidman D."/>
            <person name="Sengamalay N."/>
            <person name="Stenos J."/>
            <person name="Tallon L.J."/>
            <person name="Vincent G."/>
            <person name="Fraser C.M."/>
            <person name="Munderloh U."/>
            <person name="Dunning-Hotopp J.C."/>
        </authorList>
    </citation>
    <scope>NUCLEOTIDE SEQUENCE [LARGE SCALE GENOMIC DNA]</scope>
    <source>
        <strain evidence="12 13">Fuller</strain>
    </source>
</reference>
<dbReference type="InterPro" id="IPR020103">
    <property type="entry name" value="PsdUridine_synth_cat_dom_sf"/>
</dbReference>
<evidence type="ECO:0000256" key="7">
    <source>
        <dbReference type="ARBA" id="ARBA00030705"/>
    </source>
</evidence>
<dbReference type="InterPro" id="IPR006224">
    <property type="entry name" value="PsdUridine_synth_RluA-like_CS"/>
</dbReference>
<dbReference type="SUPFAM" id="SSF55174">
    <property type="entry name" value="Alpha-L RNA-binding motif"/>
    <property type="match status" value="1"/>
</dbReference>
<organism evidence="12 13">
    <name type="scientific">Orientia chuto str. Dubai</name>
    <dbReference type="NCBI Taxonomy" id="1359168"/>
    <lineage>
        <taxon>Bacteria</taxon>
        <taxon>Pseudomonadati</taxon>
        <taxon>Pseudomonadota</taxon>
        <taxon>Alphaproteobacteria</taxon>
        <taxon>Rickettsiales</taxon>
        <taxon>Rickettsiaceae</taxon>
        <taxon>Rickettsieae</taxon>
        <taxon>Orientia</taxon>
    </lineage>
</organism>
<evidence type="ECO:0000256" key="8">
    <source>
        <dbReference type="ARBA" id="ARBA00031975"/>
    </source>
</evidence>
<dbReference type="Gene3D" id="3.10.290.10">
    <property type="entry name" value="RNA-binding S4 domain"/>
    <property type="match status" value="1"/>
</dbReference>
<dbReference type="AlphaFoldDB" id="A0A0F3MLB0"/>
<dbReference type="CDD" id="cd00165">
    <property type="entry name" value="S4"/>
    <property type="match status" value="1"/>
</dbReference>
<gene>
    <name evidence="12" type="ORF">OCHUTO_0470</name>
</gene>
<dbReference type="PANTHER" id="PTHR21600">
    <property type="entry name" value="MITOCHONDRIAL RNA PSEUDOURIDINE SYNTHASE"/>
    <property type="match status" value="1"/>
</dbReference>
<name>A0A0F3MLB0_9RICK</name>
<dbReference type="Gene3D" id="3.30.2350.10">
    <property type="entry name" value="Pseudouridine synthase"/>
    <property type="match status" value="1"/>
</dbReference>
<dbReference type="GO" id="GO:0000455">
    <property type="term" value="P:enzyme-directed rRNA pseudouridine synthesis"/>
    <property type="evidence" value="ECO:0007669"/>
    <property type="project" value="UniProtKB-ARBA"/>
</dbReference>
<evidence type="ECO:0000256" key="9">
    <source>
        <dbReference type="ARBA" id="ARBA00033053"/>
    </source>
</evidence>
<dbReference type="PANTHER" id="PTHR21600:SF81">
    <property type="entry name" value="21S RRNA PSEUDOURIDINE(2819) SYNTHASE"/>
    <property type="match status" value="1"/>
</dbReference>
<dbReference type="RefSeq" id="WP_045797184.1">
    <property type="nucleotide sequence ID" value="NZ_LANP01000009.1"/>
</dbReference>
<dbReference type="SUPFAM" id="SSF55120">
    <property type="entry name" value="Pseudouridine synthase"/>
    <property type="match status" value="1"/>
</dbReference>
<dbReference type="PROSITE" id="PS50889">
    <property type="entry name" value="S4"/>
    <property type="match status" value="1"/>
</dbReference>
<evidence type="ECO:0000313" key="13">
    <source>
        <dbReference type="Proteomes" id="UP000033616"/>
    </source>
</evidence>
<evidence type="ECO:0000256" key="2">
    <source>
        <dbReference type="ARBA" id="ARBA00002876"/>
    </source>
</evidence>
<evidence type="ECO:0000256" key="10">
    <source>
        <dbReference type="PROSITE-ProRule" id="PRU00182"/>
    </source>
</evidence>
<protein>
    <recommendedName>
        <fullName evidence="5">Ribosomal large subunit pseudouridine synthase C</fullName>
        <ecNumber evidence="4">5.4.99.24</ecNumber>
    </recommendedName>
    <alternativeName>
        <fullName evidence="7">23S rRNA pseudouridine(955/2504/2580) synthase</fullName>
    </alternativeName>
    <alternativeName>
        <fullName evidence="8">rRNA pseudouridylate synthase C</fullName>
    </alternativeName>
    <alternativeName>
        <fullName evidence="9">rRNA-uridine isomerase C</fullName>
    </alternativeName>
</protein>
<keyword evidence="10" id="KW-0694">RNA-binding</keyword>
<evidence type="ECO:0000256" key="4">
    <source>
        <dbReference type="ARBA" id="ARBA00012785"/>
    </source>
</evidence>
<dbReference type="STRING" id="1359168.OCHUTO_0470"/>
<accession>A0A0F3MLB0</accession>
<feature type="domain" description="RNA-binding S4" evidence="11">
    <location>
        <begin position="12"/>
        <end position="79"/>
    </location>
</feature>
<comment type="similarity">
    <text evidence="3">Belongs to the pseudouridine synthase RluA family.</text>
</comment>
<evidence type="ECO:0000256" key="3">
    <source>
        <dbReference type="ARBA" id="ARBA00010876"/>
    </source>
</evidence>
<keyword evidence="6" id="KW-0413">Isomerase</keyword>